<keyword evidence="3" id="KW-0813">Transport</keyword>
<evidence type="ECO:0000256" key="4">
    <source>
        <dbReference type="ARBA" id="ARBA00022544"/>
    </source>
</evidence>
<dbReference type="GO" id="GO:0009847">
    <property type="term" value="P:spore germination"/>
    <property type="evidence" value="ECO:0007669"/>
    <property type="project" value="InterPro"/>
</dbReference>
<comment type="subcellular location">
    <subcellularLocation>
        <location evidence="1">Membrane</location>
        <topology evidence="1">Multi-pass membrane protein</topology>
    </subcellularLocation>
</comment>
<keyword evidence="4" id="KW-0309">Germination</keyword>
<dbReference type="GO" id="GO:0016020">
    <property type="term" value="C:membrane"/>
    <property type="evidence" value="ECO:0007669"/>
    <property type="project" value="UniProtKB-SubCell"/>
</dbReference>
<dbReference type="KEGG" id="cace:CACET_c36910"/>
<keyword evidence="6" id="KW-1133">Transmembrane helix</keyword>
<dbReference type="InterPro" id="IPR004761">
    <property type="entry name" value="Spore_GerAB"/>
</dbReference>
<dbReference type="AlphaFoldDB" id="A0A0D8I5Q5"/>
<comment type="similarity">
    <text evidence="2">Belongs to the amino acid-polyamine-organocation (APC) superfamily. Spore germination protein (SGP) (TC 2.A.3.9) family.</text>
</comment>
<dbReference type="EMBL" id="CP009687">
    <property type="protein sequence ID" value="AKL97119.1"/>
    <property type="molecule type" value="Genomic_DNA"/>
</dbReference>
<dbReference type="NCBIfam" id="TIGR00912">
    <property type="entry name" value="2A0309"/>
    <property type="match status" value="1"/>
</dbReference>
<dbReference type="STRING" id="84022.CACET_c36910"/>
<gene>
    <name evidence="8" type="ORF">CACET_c36910</name>
</gene>
<name>A0A0D8I5Q5_9CLOT</name>
<protein>
    <submittedName>
        <fullName evidence="8">Spore germination protein</fullName>
    </submittedName>
</protein>
<dbReference type="PANTHER" id="PTHR34975">
    <property type="entry name" value="SPORE GERMINATION PROTEIN A2"/>
    <property type="match status" value="1"/>
</dbReference>
<evidence type="ECO:0000256" key="2">
    <source>
        <dbReference type="ARBA" id="ARBA00007998"/>
    </source>
</evidence>
<keyword evidence="7" id="KW-0472">Membrane</keyword>
<dbReference type="Pfam" id="PF03845">
    <property type="entry name" value="Spore_permease"/>
    <property type="match status" value="1"/>
</dbReference>
<evidence type="ECO:0000256" key="5">
    <source>
        <dbReference type="ARBA" id="ARBA00022692"/>
    </source>
</evidence>
<evidence type="ECO:0000256" key="3">
    <source>
        <dbReference type="ARBA" id="ARBA00022448"/>
    </source>
</evidence>
<dbReference type="Proteomes" id="UP000035704">
    <property type="component" value="Chromosome"/>
</dbReference>
<evidence type="ECO:0000256" key="7">
    <source>
        <dbReference type="ARBA" id="ARBA00023136"/>
    </source>
</evidence>
<keyword evidence="9" id="KW-1185">Reference proteome</keyword>
<sequence>MDKFSSKHFGVFIVATSVVSLKTYPTVYTKNGMRESWIAMIVASIFILLYLICMMKICQSHKNYNFYKIYQEALGKGLGNLLIALFLFSLFLTLVEAAAVQSNAMHVNMLVETPIWYFLVFFIFPTLYTVSKGLVPVIVVTLIGITLVTISGINLAILTAKDKHLAYLLPVFERGFTKGFLLSILQILGLYGAVTIIFPYLTKIKDNKKLLKHSVLGLLFVIQMQLVSLTGLIQTFHIEVVNEMIYPNLLQTQLVTYFRYLEAGELFVMLQMVGGWYLKYIITFYGFLILLEEMGIRKKWVPYFITILVGVCGYLAANNLFLLLRLLNYYTYFSLVNFIIIPFFVFTIFHIKKSKQKSPASKNH</sequence>
<accession>A0A0D8I5Q5</accession>
<evidence type="ECO:0000256" key="1">
    <source>
        <dbReference type="ARBA" id="ARBA00004141"/>
    </source>
</evidence>
<dbReference type="OrthoDB" id="2381188at2"/>
<evidence type="ECO:0000313" key="9">
    <source>
        <dbReference type="Proteomes" id="UP000035704"/>
    </source>
</evidence>
<organism evidence="8 9">
    <name type="scientific">Clostridium aceticum</name>
    <dbReference type="NCBI Taxonomy" id="84022"/>
    <lineage>
        <taxon>Bacteria</taxon>
        <taxon>Bacillati</taxon>
        <taxon>Bacillota</taxon>
        <taxon>Clostridia</taxon>
        <taxon>Eubacteriales</taxon>
        <taxon>Clostridiaceae</taxon>
        <taxon>Clostridium</taxon>
    </lineage>
</organism>
<dbReference type="PANTHER" id="PTHR34975:SF2">
    <property type="entry name" value="SPORE GERMINATION PROTEIN A2"/>
    <property type="match status" value="1"/>
</dbReference>
<dbReference type="PATRIC" id="fig|84022.5.peg.2529"/>
<proteinExistence type="inferred from homology"/>
<reference evidence="8 9" key="1">
    <citation type="submission" date="2014-10" db="EMBL/GenBank/DDBJ databases">
        <title>Genome sequence of Clostridium aceticum DSM 1496.</title>
        <authorList>
            <person name="Poehlein A."/>
            <person name="Schiel-Bengelsdorf B."/>
            <person name="Gottschalk G."/>
            <person name="Duerre P."/>
            <person name="Daniel R."/>
        </authorList>
    </citation>
    <scope>NUCLEOTIDE SEQUENCE [LARGE SCALE GENOMIC DNA]</scope>
    <source>
        <strain evidence="8 9">DSM 1496</strain>
    </source>
</reference>
<evidence type="ECO:0000256" key="6">
    <source>
        <dbReference type="ARBA" id="ARBA00022989"/>
    </source>
</evidence>
<dbReference type="RefSeq" id="WP_044826382.1">
    <property type="nucleotide sequence ID" value="NZ_CP009687.1"/>
</dbReference>
<keyword evidence="5" id="KW-0812">Transmembrane</keyword>
<evidence type="ECO:0000313" key="8">
    <source>
        <dbReference type="EMBL" id="AKL97119.1"/>
    </source>
</evidence>